<feature type="region of interest" description="Disordered" evidence="5">
    <location>
        <begin position="177"/>
        <end position="222"/>
    </location>
</feature>
<dbReference type="PANTHER" id="PTHR11227">
    <property type="entry name" value="WD-REPEAT PROTEIN INTERACTING WITH PHOSPHOINOSIDES WIPI -RELATED"/>
    <property type="match status" value="1"/>
</dbReference>
<gene>
    <name evidence="6" type="primary">KNAG0I01650</name>
    <name evidence="6" type="ordered locus">KNAG_0I01650</name>
</gene>
<feature type="repeat" description="WD" evidence="4">
    <location>
        <begin position="259"/>
        <end position="287"/>
    </location>
</feature>
<proteinExistence type="inferred from homology"/>
<reference evidence="6 7" key="1">
    <citation type="journal article" date="2011" name="Proc. Natl. Acad. Sci. U.S.A.">
        <title>Evolutionary erosion of yeast sex chromosomes by mating-type switching accidents.</title>
        <authorList>
            <person name="Gordon J.L."/>
            <person name="Armisen D."/>
            <person name="Proux-Wera E."/>
            <person name="Oheigeartaigh S.S."/>
            <person name="Byrne K.P."/>
            <person name="Wolfe K.H."/>
        </authorList>
    </citation>
    <scope>NUCLEOTIDE SEQUENCE [LARGE SCALE GENOMIC DNA]</scope>
    <source>
        <strain evidence="7">ATCC MYA-139 / BCRC 22969 / CBS 8797 / CCRC 22969 / KCTC 17520 / NBRC 10181 / NCYC 3082</strain>
    </source>
</reference>
<name>J7RAP7_HUIN7</name>
<dbReference type="GeneID" id="34527693"/>
<dbReference type="Proteomes" id="UP000006310">
    <property type="component" value="Chromosome 9"/>
</dbReference>
<dbReference type="PROSITE" id="PS50082">
    <property type="entry name" value="WD_REPEATS_2"/>
    <property type="match status" value="1"/>
</dbReference>
<dbReference type="GO" id="GO:0005737">
    <property type="term" value="C:cytoplasm"/>
    <property type="evidence" value="ECO:0007669"/>
    <property type="project" value="UniProtKB-ARBA"/>
</dbReference>
<comment type="similarity">
    <text evidence="3">Belongs to the WD repeat PROPPIN family.</text>
</comment>
<dbReference type="InterPro" id="IPR001680">
    <property type="entry name" value="WD40_rpt"/>
</dbReference>
<dbReference type="RefSeq" id="XP_022466195.1">
    <property type="nucleotide sequence ID" value="XM_022609839.1"/>
</dbReference>
<sequence>MAGSEQSLGNYVNFNQNGSCISVGTSNGFKVFNCEPFGRFYSESEPEYGGYSIVEMLFSTSLVALVGNGDQPQLSPRILKLANTKKHTVICEIMFPSSILSVKMNKSKLIVVLKTQIYVYDITSMRLLYIIENTPNPYGLATLSSSSKNSILVYPSPSQLLNSEILSNATTNNITIPMSNRSLHGKTTRNNIQAPENVTGTDPNATPSLNQNNDGYNNGNASNNIKSELSSVVSDPDSLMKNGDVIIFDLNALQPIMVIEAHKNSLASLVLSPDGSLLATASEKGTIVRIFSVETGLKLYQFRRGTYQAKIYSMCFSSDNQFLAISCSTKTVHVFKMESLVSGTALSTSDDDSETAVTDERFIGDTDAGEPAGDSLSASGTKSREPYVDMSRKTVGRMIRNSSQNLTRKAAKTLGQIFPIKVNSILEPSRHFASLKIPFETDKNVKSIVSVGTPTELNLNEYPELSTINEADEESGDRDVSNPSTVQVLPIKVITLEGYLYNYVLDPKRGGDCLLLSQYSLLHV</sequence>
<evidence type="ECO:0000256" key="2">
    <source>
        <dbReference type="ARBA" id="ARBA00022737"/>
    </source>
</evidence>
<dbReference type="InterPro" id="IPR036322">
    <property type="entry name" value="WD40_repeat_dom_sf"/>
</dbReference>
<dbReference type="STRING" id="1071383.J7RAP7"/>
<dbReference type="AlphaFoldDB" id="J7RAP7"/>
<dbReference type="OMA" id="KTMGRMI"/>
<feature type="region of interest" description="Disordered" evidence="5">
    <location>
        <begin position="362"/>
        <end position="390"/>
    </location>
</feature>
<keyword evidence="1 4" id="KW-0853">WD repeat</keyword>
<evidence type="ECO:0000256" key="3">
    <source>
        <dbReference type="ARBA" id="ARBA00025740"/>
    </source>
</evidence>
<dbReference type="SMART" id="SM00320">
    <property type="entry name" value="WD40"/>
    <property type="match status" value="2"/>
</dbReference>
<feature type="compositionally biased region" description="Polar residues" evidence="5">
    <location>
        <begin position="188"/>
        <end position="209"/>
    </location>
</feature>
<protein>
    <recommendedName>
        <fullName evidence="8">Autophagy-related protein 18</fullName>
    </recommendedName>
</protein>
<keyword evidence="7" id="KW-1185">Reference proteome</keyword>
<feature type="compositionally biased region" description="Low complexity" evidence="5">
    <location>
        <begin position="210"/>
        <end position="222"/>
    </location>
</feature>
<dbReference type="EMBL" id="HE978322">
    <property type="protein sequence ID" value="CCK71950.1"/>
    <property type="molecule type" value="Genomic_DNA"/>
</dbReference>
<dbReference type="OrthoDB" id="1667587at2759"/>
<dbReference type="HOGENOM" id="CLU_025895_5_2_1"/>
<dbReference type="SUPFAM" id="SSF50978">
    <property type="entry name" value="WD40 repeat-like"/>
    <property type="match status" value="1"/>
</dbReference>
<evidence type="ECO:0000313" key="6">
    <source>
        <dbReference type="EMBL" id="CCK71950.1"/>
    </source>
</evidence>
<evidence type="ECO:0000256" key="4">
    <source>
        <dbReference type="PROSITE-ProRule" id="PRU00221"/>
    </source>
</evidence>
<dbReference type="Gene3D" id="2.130.10.10">
    <property type="entry name" value="YVTN repeat-like/Quinoprotein amine dehydrogenase"/>
    <property type="match status" value="1"/>
</dbReference>
<evidence type="ECO:0000256" key="5">
    <source>
        <dbReference type="SAM" id="MobiDB-lite"/>
    </source>
</evidence>
<organism evidence="6 7">
    <name type="scientific">Huiozyma naganishii (strain ATCC MYA-139 / BCRC 22969 / CBS 8797 / KCTC 17520 / NBRC 10181 / NCYC 3082 / Yp74L-3)</name>
    <name type="common">Yeast</name>
    <name type="synonym">Kazachstania naganishii</name>
    <dbReference type="NCBI Taxonomy" id="1071383"/>
    <lineage>
        <taxon>Eukaryota</taxon>
        <taxon>Fungi</taxon>
        <taxon>Dikarya</taxon>
        <taxon>Ascomycota</taxon>
        <taxon>Saccharomycotina</taxon>
        <taxon>Saccharomycetes</taxon>
        <taxon>Saccharomycetales</taxon>
        <taxon>Saccharomycetaceae</taxon>
        <taxon>Huiozyma</taxon>
    </lineage>
</organism>
<accession>J7RAP7</accession>
<dbReference type="Pfam" id="PF21032">
    <property type="entry name" value="PROPPIN"/>
    <property type="match status" value="2"/>
</dbReference>
<dbReference type="InterPro" id="IPR048720">
    <property type="entry name" value="PROPPIN"/>
</dbReference>
<evidence type="ECO:0000313" key="7">
    <source>
        <dbReference type="Proteomes" id="UP000006310"/>
    </source>
</evidence>
<dbReference type="KEGG" id="kng:KNAG_0I01650"/>
<evidence type="ECO:0000256" key="1">
    <source>
        <dbReference type="ARBA" id="ARBA00022574"/>
    </source>
</evidence>
<dbReference type="InterPro" id="IPR015943">
    <property type="entry name" value="WD40/YVTN_repeat-like_dom_sf"/>
</dbReference>
<dbReference type="eggNOG" id="KOG2110">
    <property type="taxonomic scope" value="Eukaryota"/>
</dbReference>
<evidence type="ECO:0008006" key="8">
    <source>
        <dbReference type="Google" id="ProtNLM"/>
    </source>
</evidence>
<keyword evidence="2" id="KW-0677">Repeat</keyword>
<reference evidence="7" key="2">
    <citation type="submission" date="2012-08" db="EMBL/GenBank/DDBJ databases">
        <title>Genome sequence of Kazachstania naganishii.</title>
        <authorList>
            <person name="Gordon J.L."/>
            <person name="Armisen D."/>
            <person name="Proux-Wera E."/>
            <person name="OhEigeartaigh S.S."/>
            <person name="Byrne K.P."/>
            <person name="Wolfe K.H."/>
        </authorList>
    </citation>
    <scope>NUCLEOTIDE SEQUENCE [LARGE SCALE GENOMIC DNA]</scope>
    <source>
        <strain evidence="7">ATCC MYA-139 / BCRC 22969 / CBS 8797 / CCRC 22969 / KCTC 17520 / NBRC 10181 / NCYC 3082</strain>
    </source>
</reference>